<organism evidence="3 4">
    <name type="scientific">Corynebacterium auriscanis</name>
    <dbReference type="NCBI Taxonomy" id="99807"/>
    <lineage>
        <taxon>Bacteria</taxon>
        <taxon>Bacillati</taxon>
        <taxon>Actinomycetota</taxon>
        <taxon>Actinomycetes</taxon>
        <taxon>Mycobacteriales</taxon>
        <taxon>Corynebacteriaceae</taxon>
        <taxon>Corynebacterium</taxon>
    </lineage>
</organism>
<protein>
    <submittedName>
        <fullName evidence="3">NTP pyrophosphohydrolase</fullName>
    </submittedName>
</protein>
<comment type="caution">
    <text evidence="3">The sequence shown here is derived from an EMBL/GenBank/DDBJ whole genome shotgun (WGS) entry which is preliminary data.</text>
</comment>
<dbReference type="PANTHER" id="PTHR11839:SF31">
    <property type="entry name" value="ADP-RIBOSE PYROPHOSPHATASE"/>
    <property type="match status" value="1"/>
</dbReference>
<evidence type="ECO:0000313" key="3">
    <source>
        <dbReference type="EMBL" id="KGM18419.1"/>
    </source>
</evidence>
<accession>A0A0A2DKJ7</accession>
<dbReference type="GO" id="GO:0016787">
    <property type="term" value="F:hydrolase activity"/>
    <property type="evidence" value="ECO:0007669"/>
    <property type="project" value="UniProtKB-KW"/>
</dbReference>
<evidence type="ECO:0000313" key="4">
    <source>
        <dbReference type="Proteomes" id="UP000030145"/>
    </source>
</evidence>
<dbReference type="GO" id="GO:0006753">
    <property type="term" value="P:nucleoside phosphate metabolic process"/>
    <property type="evidence" value="ECO:0007669"/>
    <property type="project" value="TreeGrafter"/>
</dbReference>
<proteinExistence type="predicted"/>
<reference evidence="3 4" key="1">
    <citation type="submission" date="2014-10" db="EMBL/GenBank/DDBJ databases">
        <title>Whole Genome sequence of Corynebacterium auriscanis strain CIP 106629.</title>
        <authorList>
            <person name="Hassan S.S."/>
            <person name="Jamal S.B."/>
            <person name="Tiwari S."/>
            <person name="Oliveira L.D.C."/>
            <person name="Souza F."/>
            <person name="Mariano D.C."/>
            <person name="Almeida S."/>
            <person name="Dorella F."/>
            <person name="Pereira F."/>
            <person name="Carvalho A."/>
            <person name="Leal C.A."/>
            <person name="Soares S.D.C."/>
            <person name="Figueiredo H.C."/>
            <person name="Silva A."/>
            <person name="Azevedo V.A."/>
        </authorList>
    </citation>
    <scope>NUCLEOTIDE SEQUENCE [LARGE SCALE GENOMIC DNA]</scope>
    <source>
        <strain evidence="3 4">CIP 106629</strain>
    </source>
</reference>
<dbReference type="GO" id="GO:0005829">
    <property type="term" value="C:cytosol"/>
    <property type="evidence" value="ECO:0007669"/>
    <property type="project" value="TreeGrafter"/>
</dbReference>
<dbReference type="PROSITE" id="PS51462">
    <property type="entry name" value="NUDIX"/>
    <property type="match status" value="1"/>
</dbReference>
<dbReference type="Gene3D" id="3.90.79.10">
    <property type="entry name" value="Nucleoside Triphosphate Pyrophosphohydrolase"/>
    <property type="match status" value="1"/>
</dbReference>
<dbReference type="GO" id="GO:0019693">
    <property type="term" value="P:ribose phosphate metabolic process"/>
    <property type="evidence" value="ECO:0007669"/>
    <property type="project" value="TreeGrafter"/>
</dbReference>
<dbReference type="InterPro" id="IPR015797">
    <property type="entry name" value="NUDIX_hydrolase-like_dom_sf"/>
</dbReference>
<evidence type="ECO:0000256" key="1">
    <source>
        <dbReference type="ARBA" id="ARBA00022801"/>
    </source>
</evidence>
<dbReference type="InterPro" id="IPR000086">
    <property type="entry name" value="NUDIX_hydrolase_dom"/>
</dbReference>
<dbReference type="Pfam" id="PF00293">
    <property type="entry name" value="NUDIX"/>
    <property type="match status" value="1"/>
</dbReference>
<dbReference type="AlphaFoldDB" id="A0A0A2DKJ7"/>
<dbReference type="CDD" id="cd24158">
    <property type="entry name" value="NUDIX_ADPRase_Rv1700"/>
    <property type="match status" value="1"/>
</dbReference>
<keyword evidence="4" id="KW-1185">Reference proteome</keyword>
<sequence>MSREQHPDATDKYPVKASKVLFDGPIIAVRQDTIDGPTGEMTREIVEHFSAVAIAPVRDGKVLLIRQYRHGVGRYLWEIPAGLLDMAGENPLDAARRELAEEAGLVAERWHLLGDVVTSPGFCEEFTRIYLAEGLSNDLSELDFEIPDPEHEEADLETRWVPVPEAIEWVQMGKVENSIAVAALLHLAVGTKRDVSEPYYYHSGMAERRGHEPGQDMKFVR</sequence>
<dbReference type="EMBL" id="JRVJ01000014">
    <property type="protein sequence ID" value="KGM18419.1"/>
    <property type="molecule type" value="Genomic_DNA"/>
</dbReference>
<dbReference type="Proteomes" id="UP000030145">
    <property type="component" value="Unassembled WGS sequence"/>
</dbReference>
<dbReference type="SUPFAM" id="SSF55811">
    <property type="entry name" value="Nudix"/>
    <property type="match status" value="1"/>
</dbReference>
<dbReference type="PANTHER" id="PTHR11839">
    <property type="entry name" value="UDP/ADP-SUGAR PYROPHOSPHATASE"/>
    <property type="match status" value="1"/>
</dbReference>
<gene>
    <name evidence="3" type="ORF">MA47_07970</name>
</gene>
<feature type="domain" description="Nudix hydrolase" evidence="2">
    <location>
        <begin position="47"/>
        <end position="183"/>
    </location>
</feature>
<evidence type="ECO:0000259" key="2">
    <source>
        <dbReference type="PROSITE" id="PS51462"/>
    </source>
</evidence>
<keyword evidence="1 3" id="KW-0378">Hydrolase</keyword>
<name>A0A0A2DKJ7_9CORY</name>